<gene>
    <name evidence="1" type="ORF">BJ095_1265</name>
</gene>
<evidence type="ECO:0000313" key="2">
    <source>
        <dbReference type="Proteomes" id="UP000247416"/>
    </source>
</evidence>
<dbReference type="RefSeq" id="WP_107936712.1">
    <property type="nucleotide sequence ID" value="NZ_PYWJ01000031.1"/>
</dbReference>
<comment type="caution">
    <text evidence="1">The sequence shown here is derived from an EMBL/GenBank/DDBJ whole genome shotgun (WGS) entry which is preliminary data.</text>
</comment>
<protein>
    <submittedName>
        <fullName evidence="1">Uncharacterized protein</fullName>
    </submittedName>
</protein>
<name>A0A318TJF0_9BACL</name>
<dbReference type="OrthoDB" id="292377at2"/>
<organism evidence="1 2">
    <name type="scientific">Ureibacillus chungkukjangi</name>
    <dbReference type="NCBI Taxonomy" id="1202712"/>
    <lineage>
        <taxon>Bacteria</taxon>
        <taxon>Bacillati</taxon>
        <taxon>Bacillota</taxon>
        <taxon>Bacilli</taxon>
        <taxon>Bacillales</taxon>
        <taxon>Caryophanaceae</taxon>
        <taxon>Ureibacillus</taxon>
    </lineage>
</organism>
<accession>A0A318TJF0</accession>
<dbReference type="Proteomes" id="UP000247416">
    <property type="component" value="Unassembled WGS sequence"/>
</dbReference>
<proteinExistence type="predicted"/>
<dbReference type="EMBL" id="QJTJ01000026">
    <property type="protein sequence ID" value="PYF03977.1"/>
    <property type="molecule type" value="Genomic_DNA"/>
</dbReference>
<keyword evidence="2" id="KW-1185">Reference proteome</keyword>
<evidence type="ECO:0000313" key="1">
    <source>
        <dbReference type="EMBL" id="PYF03977.1"/>
    </source>
</evidence>
<dbReference type="AlphaFoldDB" id="A0A318TJF0"/>
<reference evidence="1 2" key="1">
    <citation type="submission" date="2018-06" db="EMBL/GenBank/DDBJ databases">
        <title>Genomic Encyclopedia of Archaeal and Bacterial Type Strains, Phase II (KMG-II): from individual species to whole genera.</title>
        <authorList>
            <person name="Goeker M."/>
        </authorList>
    </citation>
    <scope>NUCLEOTIDE SEQUENCE [LARGE SCALE GENOMIC DNA]</scope>
    <source>
        <strain evidence="1 2">KACC 16626</strain>
    </source>
</reference>
<sequence>MRVSGFSLNIGNFEERKRAIQRKEANDAYKKNAIYTQDKKNPMLKILEDLLSGKTEKELFKNDNVLLNEGNESIAPIDMKEDIEATEFQAEAEIPTDMMLQAETEVASDEENINRLSSIDIDQFLSPERLTNTTGPADPFYPLNKSFETLILDKMYTKAISSYTNQMLMAQNGFQLDQPKFSHIA</sequence>